<dbReference type="Pfam" id="PF09766">
    <property type="entry name" value="FmiP_Thoc5"/>
    <property type="match status" value="1"/>
</dbReference>
<keyword evidence="3" id="KW-0539">Nucleus</keyword>
<comment type="subcellular location">
    <subcellularLocation>
        <location evidence="1">Nucleus</location>
    </subcellularLocation>
</comment>
<reference evidence="5" key="2">
    <citation type="submission" date="2020-10" db="EMBL/GenBank/DDBJ databases">
        <authorList>
            <person name="Cooper E.A."/>
            <person name="Brenton Z.W."/>
            <person name="Flinn B.S."/>
            <person name="Jenkins J."/>
            <person name="Shu S."/>
            <person name="Flowers D."/>
            <person name="Luo F."/>
            <person name="Wang Y."/>
            <person name="Xia P."/>
            <person name="Barry K."/>
            <person name="Daum C."/>
            <person name="Lipzen A."/>
            <person name="Yoshinaga Y."/>
            <person name="Schmutz J."/>
            <person name="Saski C."/>
            <person name="Vermerris W."/>
            <person name="Kresovich S."/>
        </authorList>
    </citation>
    <scope>NUCLEOTIDE SEQUENCE</scope>
</reference>
<dbReference type="EMBL" id="CM027683">
    <property type="protein sequence ID" value="KAG0535033.1"/>
    <property type="molecule type" value="Genomic_DNA"/>
</dbReference>
<comment type="caution">
    <text evidence="5">The sequence shown here is derived from an EMBL/GenBank/DDBJ whole genome shotgun (WGS) entry which is preliminary data.</text>
</comment>
<dbReference type="InterPro" id="IPR019163">
    <property type="entry name" value="THO_Thoc5"/>
</dbReference>
<gene>
    <name evidence="5" type="ORF">BDA96_04G331200</name>
</gene>
<evidence type="ECO:0000256" key="4">
    <source>
        <dbReference type="SAM" id="MobiDB-lite"/>
    </source>
</evidence>
<evidence type="ECO:0008006" key="7">
    <source>
        <dbReference type="Google" id="ProtNLM"/>
    </source>
</evidence>
<dbReference type="OrthoDB" id="20582at2759"/>
<organism evidence="5 6">
    <name type="scientific">Sorghum bicolor</name>
    <name type="common">Sorghum</name>
    <name type="synonym">Sorghum vulgare</name>
    <dbReference type="NCBI Taxonomy" id="4558"/>
    <lineage>
        <taxon>Eukaryota</taxon>
        <taxon>Viridiplantae</taxon>
        <taxon>Streptophyta</taxon>
        <taxon>Embryophyta</taxon>
        <taxon>Tracheophyta</taxon>
        <taxon>Spermatophyta</taxon>
        <taxon>Magnoliopsida</taxon>
        <taxon>Liliopsida</taxon>
        <taxon>Poales</taxon>
        <taxon>Poaceae</taxon>
        <taxon>PACMAD clade</taxon>
        <taxon>Panicoideae</taxon>
        <taxon>Andropogonodae</taxon>
        <taxon>Andropogoneae</taxon>
        <taxon>Sorghinae</taxon>
        <taxon>Sorghum</taxon>
    </lineage>
</organism>
<dbReference type="GO" id="GO:0005634">
    <property type="term" value="C:nucleus"/>
    <property type="evidence" value="ECO:0007669"/>
    <property type="project" value="UniProtKB-SubCell"/>
</dbReference>
<dbReference type="Gramene" id="EES05859">
    <property type="protein sequence ID" value="EES05859"/>
    <property type="gene ID" value="SORBI_3004G309900"/>
</dbReference>
<dbReference type="KEGG" id="sbi:8078925"/>
<sequence length="798" mass="90062">MAAAPTAEAMDVDAPARPLTTSSATKSRSPHDVLAETRASIEKVAARILAIKKDGAPKSELRELVTQMSLLLVTLRQVNREILMEEDKVKAETEAAKAPVDSTTLQLHNLLYEKNHYVKAIRACLDFQTKYPGIELVPEEEFQRSAPADILEKTLAADASHDVMLKRLNFELVQRKELCKLHEKLEQQKSSLLETIANQKKFLSSLPSHLKSLKKASLPVQQQLGMQHTKKLKQHHAAELLPTPLYIAYTQLLGQKEAFGENIEVEISGSTKDAQIFAQQQAKKENAGTLSNGDSRMDDDVIDDEEDAQRRRSRSKKNVVKEANNPAVAYQLHPLKIILHVYDTEDSGSRRRKLITLRFEYLAKLNVVCVGIEDSEGLDNNVLCNLFPDDTGLDLPHQMAKIYAGEVPNFSDKDSRPYKWAQHLGGIDFLPEVPPSAGDDSSRALSSADLSSRLALYRQQNRAQAILQRIRLRKVAQMALMWQLDYLTKLKWPRIEHKNAPWASRNPLCSLHSWSLTSSYPEPSSRSILMVSGAASNNVDSDVERSVTNWEETEGTREDGELPVVIPAENEPNGSTILHPEVSPEIRSHSRGLSLISKSATPSKLSISQSFGRNEDDLDLLMYSDNELEDQPCILDETEKASPIVDRSWEDYASKEFTMVLSKTMKKGPKVMLEAKVKISMEYPLRPPLFRLRLLSEKSETLKWHNDLRAMEAEVNLHILRSLPPSYEDYILTHQVMCLAMLFDMHFDEEYEKRKVTSVIDVGLCKPVSGTMLTRSVRGRDRRQTIYWRGADCSSSYL</sequence>
<evidence type="ECO:0000256" key="2">
    <source>
        <dbReference type="ARBA" id="ARBA00008044"/>
    </source>
</evidence>
<feature type="region of interest" description="Disordered" evidence="4">
    <location>
        <begin position="1"/>
        <end position="32"/>
    </location>
</feature>
<dbReference type="PANTHER" id="PTHR13375">
    <property type="entry name" value="FMS INTERACTING PROTEIN"/>
    <property type="match status" value="1"/>
</dbReference>
<dbReference type="AlphaFoldDB" id="A0A921UK36"/>
<reference evidence="5" key="1">
    <citation type="journal article" date="2019" name="BMC Genomics">
        <title>A new reference genome for Sorghum bicolor reveals high levels of sequence similarity between sweet and grain genotypes: implications for the genetics of sugar metabolism.</title>
        <authorList>
            <person name="Cooper E.A."/>
            <person name="Brenton Z.W."/>
            <person name="Flinn B.S."/>
            <person name="Jenkins J."/>
            <person name="Shu S."/>
            <person name="Flowers D."/>
            <person name="Luo F."/>
            <person name="Wang Y."/>
            <person name="Xia P."/>
            <person name="Barry K."/>
            <person name="Daum C."/>
            <person name="Lipzen A."/>
            <person name="Yoshinaga Y."/>
            <person name="Schmutz J."/>
            <person name="Saski C."/>
            <person name="Vermerris W."/>
            <person name="Kresovich S."/>
        </authorList>
    </citation>
    <scope>NUCLEOTIDE SEQUENCE</scope>
</reference>
<dbReference type="Gramene" id="OQU85791">
    <property type="protein sequence ID" value="OQU85791"/>
    <property type="gene ID" value="SORBI_3004G309900"/>
</dbReference>
<name>A0A921UK36_SORBI</name>
<accession>A0A921UK36</accession>
<evidence type="ECO:0000256" key="1">
    <source>
        <dbReference type="ARBA" id="ARBA00004123"/>
    </source>
</evidence>
<comment type="similarity">
    <text evidence="2">Belongs to the THOC5 family.</text>
</comment>
<proteinExistence type="inferred from homology"/>
<dbReference type="PANTHER" id="PTHR13375:SF3">
    <property type="entry name" value="THO COMPLEX SUBUNIT 5 HOMOLOG"/>
    <property type="match status" value="1"/>
</dbReference>
<evidence type="ECO:0000313" key="5">
    <source>
        <dbReference type="EMBL" id="KAG0535033.1"/>
    </source>
</evidence>
<evidence type="ECO:0000313" key="6">
    <source>
        <dbReference type="Proteomes" id="UP000807115"/>
    </source>
</evidence>
<dbReference type="Proteomes" id="UP000807115">
    <property type="component" value="Chromosome 4"/>
</dbReference>
<dbReference type="OMA" id="KDMECTP"/>
<evidence type="ECO:0000256" key="3">
    <source>
        <dbReference type="ARBA" id="ARBA00023242"/>
    </source>
</evidence>
<feature type="region of interest" description="Disordered" evidence="4">
    <location>
        <begin position="279"/>
        <end position="320"/>
    </location>
</feature>
<protein>
    <recommendedName>
        <fullName evidence="7">THO complex subunit 5B</fullName>
    </recommendedName>
</protein>